<evidence type="ECO:0000313" key="3">
    <source>
        <dbReference type="EMBL" id="MFC7274772.1"/>
    </source>
</evidence>
<dbReference type="SUPFAM" id="SSF52540">
    <property type="entry name" value="P-loop containing nucleoside triphosphate hydrolases"/>
    <property type="match status" value="1"/>
</dbReference>
<reference evidence="4" key="1">
    <citation type="journal article" date="2019" name="Int. J. Syst. Evol. Microbiol.">
        <title>The Global Catalogue of Microorganisms (GCM) 10K type strain sequencing project: providing services to taxonomists for standard genome sequencing and annotation.</title>
        <authorList>
            <consortium name="The Broad Institute Genomics Platform"/>
            <consortium name="The Broad Institute Genome Sequencing Center for Infectious Disease"/>
            <person name="Wu L."/>
            <person name="Ma J."/>
        </authorList>
    </citation>
    <scope>NUCLEOTIDE SEQUENCE [LARGE SCALE GENOMIC DNA]</scope>
    <source>
        <strain evidence="4">XZYJT-10</strain>
    </source>
</reference>
<dbReference type="InterPro" id="IPR027417">
    <property type="entry name" value="P-loop_NTPase"/>
</dbReference>
<evidence type="ECO:0000313" key="4">
    <source>
        <dbReference type="Proteomes" id="UP001596548"/>
    </source>
</evidence>
<feature type="domain" description="Dynamin N-terminal" evidence="2">
    <location>
        <begin position="46"/>
        <end position="198"/>
    </location>
</feature>
<feature type="region of interest" description="Disordered" evidence="1">
    <location>
        <begin position="340"/>
        <end position="359"/>
    </location>
</feature>
<evidence type="ECO:0000259" key="2">
    <source>
        <dbReference type="Pfam" id="PF00350"/>
    </source>
</evidence>
<organism evidence="3 4">
    <name type="scientific">Paractinoplanes rhizophilus</name>
    <dbReference type="NCBI Taxonomy" id="1416877"/>
    <lineage>
        <taxon>Bacteria</taxon>
        <taxon>Bacillati</taxon>
        <taxon>Actinomycetota</taxon>
        <taxon>Actinomycetes</taxon>
        <taxon>Micromonosporales</taxon>
        <taxon>Micromonosporaceae</taxon>
        <taxon>Paractinoplanes</taxon>
    </lineage>
</organism>
<gene>
    <name evidence="3" type="ORF">ACFQS1_12320</name>
</gene>
<keyword evidence="4" id="KW-1185">Reference proteome</keyword>
<dbReference type="PANTHER" id="PTHR43681:SF1">
    <property type="entry name" value="SARCALUMENIN"/>
    <property type="match status" value="1"/>
</dbReference>
<dbReference type="Proteomes" id="UP001596548">
    <property type="component" value="Unassembled WGS sequence"/>
</dbReference>
<evidence type="ECO:0000256" key="1">
    <source>
        <dbReference type="SAM" id="MobiDB-lite"/>
    </source>
</evidence>
<accession>A0ABW2HQX0</accession>
<dbReference type="InterPro" id="IPR051943">
    <property type="entry name" value="TRAFAC_Dynamin-like_GTPase"/>
</dbReference>
<dbReference type="InterPro" id="IPR045063">
    <property type="entry name" value="Dynamin_N"/>
</dbReference>
<dbReference type="Gene3D" id="3.40.50.300">
    <property type="entry name" value="P-loop containing nucleotide triphosphate hydrolases"/>
    <property type="match status" value="1"/>
</dbReference>
<feature type="compositionally biased region" description="Basic and acidic residues" evidence="1">
    <location>
        <begin position="340"/>
        <end position="351"/>
    </location>
</feature>
<sequence>MTDPHTGLAHLIDLVRAEAGRLGRDDLAAFLPASPGAADTTVRPRIAVAGGPGRGKSRLINSLLGRPGLSPVGSRPTTGGWVEFRYGSGDSAVALVADPGDPGTPRRVPIPVTELHAYAKLDELEAPVLGVEVRLDVPVLRDLILVDTPGVGGPNAALRHADGLLFVSDATEPVTEHEMAFLAAATQRLDTIVVAVNKSDVVGHERTLAETRRRLAGHPDLARLPVLGISARLAEQAARPGTPQRVAVRLTELAGTRQLIDVISYEAAAGRRRACATDRAHATAAVARELLAHLDRLTGPDERVDADIATVTTLLDGGGLLGARFEDARRAATQRFAARADEFGERHREAAEGGPGTDLDALPPRLVIGLATAGAAALNETEDQILDALRDSLRDHVLLPPAAELGMRQRAAVPAAPGPAAGESEEVARGRDLLPTLTGLLTGSAVVFTLLTGSAVVGADLALAACAGWWRLRGDAGPQRRVRLATWAEAAVAEAKRAFESELRKRVAMARQYVAEAVPRILQARLERLTRMRIEPPPADPEASRETLARVLDELSRRSNA</sequence>
<proteinExistence type="predicted"/>
<dbReference type="PANTHER" id="PTHR43681">
    <property type="entry name" value="TRANSMEMBRANE GTPASE FZO"/>
    <property type="match status" value="1"/>
</dbReference>
<comment type="caution">
    <text evidence="3">The sequence shown here is derived from an EMBL/GenBank/DDBJ whole genome shotgun (WGS) entry which is preliminary data.</text>
</comment>
<name>A0ABW2HQX0_9ACTN</name>
<dbReference type="EMBL" id="JBHTBJ010000007">
    <property type="protein sequence ID" value="MFC7274772.1"/>
    <property type="molecule type" value="Genomic_DNA"/>
</dbReference>
<protein>
    <submittedName>
        <fullName evidence="3">Dynamin family protein</fullName>
    </submittedName>
</protein>
<dbReference type="RefSeq" id="WP_378967121.1">
    <property type="nucleotide sequence ID" value="NZ_JBHTBJ010000007.1"/>
</dbReference>
<dbReference type="Pfam" id="PF00350">
    <property type="entry name" value="Dynamin_N"/>
    <property type="match status" value="1"/>
</dbReference>